<dbReference type="Proteomes" id="UP000276953">
    <property type="component" value="Unassembled WGS sequence"/>
</dbReference>
<comment type="caution">
    <text evidence="1">The sequence shown here is derived from an EMBL/GenBank/DDBJ whole genome shotgun (WGS) entry which is preliminary data.</text>
</comment>
<dbReference type="AlphaFoldDB" id="A0A3S0N500"/>
<gene>
    <name evidence="1" type="ORF">EJ377_00890</name>
</gene>
<organism evidence="1 2">
    <name type="scientific">Chryseobacterium arthrosphaerae</name>
    <dbReference type="NCBI Taxonomy" id="651561"/>
    <lineage>
        <taxon>Bacteria</taxon>
        <taxon>Pseudomonadati</taxon>
        <taxon>Bacteroidota</taxon>
        <taxon>Flavobacteriia</taxon>
        <taxon>Flavobacteriales</taxon>
        <taxon>Weeksellaceae</taxon>
        <taxon>Chryseobacterium group</taxon>
        <taxon>Chryseobacterium</taxon>
    </lineage>
</organism>
<protein>
    <submittedName>
        <fullName evidence="1">Uncharacterized protein</fullName>
    </submittedName>
</protein>
<reference evidence="1 2" key="1">
    <citation type="submission" date="2018-12" db="EMBL/GenBank/DDBJ databases">
        <title>Draft Genome Sequence of Chryseobacterium arthrosphaerae strain ED882-96 Isolated from the Blood of a Patient with Liver Cirrhosis in Taiwan.</title>
        <authorList>
            <person name="Lin J.-N."/>
            <person name="Lai C.-H."/>
            <person name="Yang C.-H."/>
            <person name="Huang Y.-H."/>
        </authorList>
    </citation>
    <scope>NUCLEOTIDE SEQUENCE [LARGE SCALE GENOMIC DNA]</scope>
    <source>
        <strain evidence="1 2">ED882-96</strain>
    </source>
</reference>
<evidence type="ECO:0000313" key="2">
    <source>
        <dbReference type="Proteomes" id="UP000276953"/>
    </source>
</evidence>
<evidence type="ECO:0000313" key="1">
    <source>
        <dbReference type="EMBL" id="RTZ49286.1"/>
    </source>
</evidence>
<sequence>MIRHQNFSKTPGNGRKLKGEDKLVYQVLLSTFFINYYEQNMWKINGRTNINSRIFPRLKHGVSLILKTTCKNLSGA</sequence>
<name>A0A3S0N500_9FLAO</name>
<proteinExistence type="predicted"/>
<dbReference type="EMBL" id="RYFC01000001">
    <property type="protein sequence ID" value="RTZ49286.1"/>
    <property type="molecule type" value="Genomic_DNA"/>
</dbReference>
<accession>A0A3S0N500</accession>